<dbReference type="PANTHER" id="PTHR42852:SF17">
    <property type="entry name" value="THIOREDOXIN-LIKE PROTEIN HI_1115"/>
    <property type="match status" value="1"/>
</dbReference>
<dbReference type="OrthoDB" id="9790194at2"/>
<dbReference type="PANTHER" id="PTHR42852">
    <property type="entry name" value="THIOL:DISULFIDE INTERCHANGE PROTEIN DSBE"/>
    <property type="match status" value="1"/>
</dbReference>
<dbReference type="GO" id="GO:0016209">
    <property type="term" value="F:antioxidant activity"/>
    <property type="evidence" value="ECO:0007669"/>
    <property type="project" value="InterPro"/>
</dbReference>
<feature type="region of interest" description="Disordered" evidence="1">
    <location>
        <begin position="31"/>
        <end position="57"/>
    </location>
</feature>
<dbReference type="KEGG" id="strr:EKD16_13305"/>
<dbReference type="InterPro" id="IPR000866">
    <property type="entry name" value="AhpC/TSA"/>
</dbReference>
<proteinExistence type="predicted"/>
<dbReference type="PROSITE" id="PS51352">
    <property type="entry name" value="THIOREDOXIN_2"/>
    <property type="match status" value="1"/>
</dbReference>
<keyword evidence="5" id="KW-1185">Reference proteome</keyword>
<dbReference type="InterPro" id="IPR013766">
    <property type="entry name" value="Thioredoxin_domain"/>
</dbReference>
<feature type="chain" id="PRO_5020683292" evidence="2">
    <location>
        <begin position="33"/>
        <end position="193"/>
    </location>
</feature>
<dbReference type="RefSeq" id="WP_131098622.1">
    <property type="nucleotide sequence ID" value="NZ_CP036455.1"/>
</dbReference>
<dbReference type="AlphaFoldDB" id="A0A4P6Q1R8"/>
<organism evidence="4 5">
    <name type="scientific">Streptomonospora litoralis</name>
    <dbReference type="NCBI Taxonomy" id="2498135"/>
    <lineage>
        <taxon>Bacteria</taxon>
        <taxon>Bacillati</taxon>
        <taxon>Actinomycetota</taxon>
        <taxon>Actinomycetes</taxon>
        <taxon>Streptosporangiales</taxon>
        <taxon>Nocardiopsidaceae</taxon>
        <taxon>Streptomonospora</taxon>
    </lineage>
</organism>
<feature type="compositionally biased region" description="Low complexity" evidence="1">
    <location>
        <begin position="33"/>
        <end position="48"/>
    </location>
</feature>
<dbReference type="InterPro" id="IPR050553">
    <property type="entry name" value="Thioredoxin_ResA/DsbE_sf"/>
</dbReference>
<sequence length="193" mass="19362" precursor="true">MTHDALTRTGLTAAALAAACLLSACGTGGAPAAGGAAPEPDSAPAQGGSSEGGASGEVPAALDFTAATVDGGEIEGAELNGEPAVLWFWAPWCTVCRGEADEVAAAARRHADDVRFIGVAGLGETSRMQTFVEDTGMGELTHIVDADGAIWSGFEVTGQPSFSFLRPDGTFLTRSGSLGAEELDGYIADELGG</sequence>
<reference evidence="4 5" key="1">
    <citation type="submission" date="2019-02" db="EMBL/GenBank/DDBJ databases">
        <authorList>
            <person name="Khodamoradi S."/>
            <person name="Hahnke R.L."/>
            <person name="Kaempfer P."/>
            <person name="Schumann P."/>
            <person name="Rohde M."/>
            <person name="Steinert M."/>
            <person name="Luzhetskyy A."/>
            <person name="Wink J."/>
            <person name="Ruckert C."/>
        </authorList>
    </citation>
    <scope>NUCLEOTIDE SEQUENCE [LARGE SCALE GENOMIC DNA]</scope>
    <source>
        <strain evidence="4 5">M2</strain>
    </source>
</reference>
<keyword evidence="2" id="KW-0732">Signal</keyword>
<evidence type="ECO:0000256" key="1">
    <source>
        <dbReference type="SAM" id="MobiDB-lite"/>
    </source>
</evidence>
<dbReference type="GO" id="GO:0016491">
    <property type="term" value="F:oxidoreductase activity"/>
    <property type="evidence" value="ECO:0007669"/>
    <property type="project" value="InterPro"/>
</dbReference>
<evidence type="ECO:0000256" key="2">
    <source>
        <dbReference type="SAM" id="SignalP"/>
    </source>
</evidence>
<dbReference type="SUPFAM" id="SSF52833">
    <property type="entry name" value="Thioredoxin-like"/>
    <property type="match status" value="1"/>
</dbReference>
<evidence type="ECO:0000259" key="3">
    <source>
        <dbReference type="PROSITE" id="PS51352"/>
    </source>
</evidence>
<gene>
    <name evidence="4" type="ORF">EKD16_13305</name>
</gene>
<dbReference type="InterPro" id="IPR036249">
    <property type="entry name" value="Thioredoxin-like_sf"/>
</dbReference>
<evidence type="ECO:0000313" key="5">
    <source>
        <dbReference type="Proteomes" id="UP000292235"/>
    </source>
</evidence>
<protein>
    <submittedName>
        <fullName evidence="4">Soluble secreted antigen MPT53</fullName>
    </submittedName>
</protein>
<dbReference type="Pfam" id="PF00578">
    <property type="entry name" value="AhpC-TSA"/>
    <property type="match status" value="1"/>
</dbReference>
<dbReference type="Proteomes" id="UP000292235">
    <property type="component" value="Chromosome"/>
</dbReference>
<feature type="signal peptide" evidence="2">
    <location>
        <begin position="1"/>
        <end position="32"/>
    </location>
</feature>
<dbReference type="EMBL" id="CP036455">
    <property type="protein sequence ID" value="QBI54443.1"/>
    <property type="molecule type" value="Genomic_DNA"/>
</dbReference>
<accession>A0A4P6Q1R8</accession>
<evidence type="ECO:0000313" key="4">
    <source>
        <dbReference type="EMBL" id="QBI54443.1"/>
    </source>
</evidence>
<feature type="domain" description="Thioredoxin" evidence="3">
    <location>
        <begin position="55"/>
        <end position="192"/>
    </location>
</feature>
<name>A0A4P6Q1R8_9ACTN</name>
<dbReference type="Gene3D" id="3.40.30.10">
    <property type="entry name" value="Glutaredoxin"/>
    <property type="match status" value="1"/>
</dbReference>